<feature type="transmembrane region" description="Helical" evidence="1">
    <location>
        <begin position="84"/>
        <end position="101"/>
    </location>
</feature>
<dbReference type="Proteomes" id="UP000264294">
    <property type="component" value="Unassembled WGS sequence"/>
</dbReference>
<proteinExistence type="predicted"/>
<dbReference type="EMBL" id="QVOD01000017">
    <property type="protein sequence ID" value="RFT66150.1"/>
    <property type="molecule type" value="Genomic_DNA"/>
</dbReference>
<dbReference type="AlphaFoldDB" id="A0A090YYD8"/>
<dbReference type="PATRIC" id="fig|1405.8.peg.1773"/>
<comment type="caution">
    <text evidence="2">The sequence shown here is derived from an EMBL/GenBank/DDBJ whole genome shotgun (WGS) entry which is preliminary data.</text>
</comment>
<dbReference type="Proteomes" id="UP000029389">
    <property type="component" value="Unassembled WGS sequence"/>
</dbReference>
<evidence type="ECO:0000313" key="2">
    <source>
        <dbReference type="EMBL" id="KFN03397.1"/>
    </source>
</evidence>
<feature type="transmembrane region" description="Helical" evidence="1">
    <location>
        <begin position="21"/>
        <end position="46"/>
    </location>
</feature>
<organism evidence="2 4">
    <name type="scientific">Bacillus clarus</name>
    <dbReference type="NCBI Taxonomy" id="2338372"/>
    <lineage>
        <taxon>Bacteria</taxon>
        <taxon>Bacillati</taxon>
        <taxon>Bacillota</taxon>
        <taxon>Bacilli</taxon>
        <taxon>Bacillales</taxon>
        <taxon>Bacillaceae</taxon>
        <taxon>Bacillus</taxon>
        <taxon>Bacillus cereus group</taxon>
    </lineage>
</organism>
<evidence type="ECO:0000313" key="3">
    <source>
        <dbReference type="EMBL" id="RFT66150.1"/>
    </source>
</evidence>
<feature type="transmembrane region" description="Helical" evidence="1">
    <location>
        <begin position="52"/>
        <end position="72"/>
    </location>
</feature>
<reference evidence="2 4" key="1">
    <citation type="submission" date="2014-04" db="EMBL/GenBank/DDBJ databases">
        <authorList>
            <person name="Bishop-Lilly K.A."/>
            <person name="Broomall S.M."/>
            <person name="Chain P.S."/>
            <person name="Chertkov O."/>
            <person name="Coyne S.R."/>
            <person name="Daligault H.E."/>
            <person name="Davenport K.W."/>
            <person name="Erkkila T."/>
            <person name="Frey K.G."/>
            <person name="Gibbons H.S."/>
            <person name="Gu W."/>
            <person name="Jaissle J."/>
            <person name="Johnson S.L."/>
            <person name="Koroleva G.I."/>
            <person name="Ladner J.T."/>
            <person name="Lo C.-C."/>
            <person name="Minogue T.D."/>
            <person name="Munk C."/>
            <person name="Palacios G.F."/>
            <person name="Redden C.L."/>
            <person name="Rosenzweig C.N."/>
            <person name="Scholz M.B."/>
            <person name="Teshima H."/>
            <person name="Xu Y."/>
        </authorList>
    </citation>
    <scope>NUCLEOTIDE SEQUENCE [LARGE SCALE GENOMIC DNA]</scope>
    <source>
        <strain evidence="2 4">BHP</strain>
    </source>
</reference>
<keyword evidence="1" id="KW-1133">Transmembrane helix</keyword>
<keyword evidence="1" id="KW-0812">Transmembrane</keyword>
<protein>
    <submittedName>
        <fullName evidence="3">Ammonia permease</fullName>
    </submittedName>
    <submittedName>
        <fullName evidence="2">Putative membrane protein</fullName>
    </submittedName>
</protein>
<name>A0A090YYD8_9BACI</name>
<sequence length="104" mass="11160">MLCGIIGGVFLIAAGIKYRKSLTIIAGLVCLLLIIVPIIISIGIGIDVEKQIPISATVYWSLFPLAGLLAIVSGRQITSIRSMGTIMFITGFFMVIAYQLLVMT</sequence>
<gene>
    <name evidence="3" type="ORF">D0U04_15430</name>
    <name evidence="2" type="ORF">DJ93_1585</name>
</gene>
<keyword evidence="1" id="KW-0472">Membrane</keyword>
<dbReference type="RefSeq" id="WP_042980223.1">
    <property type="nucleotide sequence ID" value="NZ_JMQC01000008.1"/>
</dbReference>
<evidence type="ECO:0000256" key="1">
    <source>
        <dbReference type="SAM" id="Phobius"/>
    </source>
</evidence>
<evidence type="ECO:0000313" key="5">
    <source>
        <dbReference type="Proteomes" id="UP000264294"/>
    </source>
</evidence>
<reference evidence="3 5" key="2">
    <citation type="submission" date="2018-08" db="EMBL/GenBank/DDBJ databases">
        <title>Bacillus clarus sp. nov. strain PS00077A.</title>
        <authorList>
            <person name="Mendez Acevedo M."/>
            <person name="Carroll L."/>
            <person name="Mukherjee M."/>
            <person name="Wiedmann M."/>
            <person name="Kovac J."/>
        </authorList>
    </citation>
    <scope>NUCLEOTIDE SEQUENCE [LARGE SCALE GENOMIC DNA]</scope>
    <source>
        <strain evidence="3 5">PS00077A</strain>
    </source>
</reference>
<keyword evidence="5" id="KW-1185">Reference proteome</keyword>
<evidence type="ECO:0000313" key="4">
    <source>
        <dbReference type="Proteomes" id="UP000029389"/>
    </source>
</evidence>
<dbReference type="EMBL" id="JMQC01000008">
    <property type="protein sequence ID" value="KFN03397.1"/>
    <property type="molecule type" value="Genomic_DNA"/>
</dbReference>
<accession>A0A090YYD8</accession>